<dbReference type="STRING" id="88036.D8SN84"/>
<organism evidence="9">
    <name type="scientific">Selaginella moellendorffii</name>
    <name type="common">Spikemoss</name>
    <dbReference type="NCBI Taxonomy" id="88036"/>
    <lineage>
        <taxon>Eukaryota</taxon>
        <taxon>Viridiplantae</taxon>
        <taxon>Streptophyta</taxon>
        <taxon>Embryophyta</taxon>
        <taxon>Tracheophyta</taxon>
        <taxon>Lycopodiopsida</taxon>
        <taxon>Selaginellales</taxon>
        <taxon>Selaginellaceae</taxon>
        <taxon>Selaginella</taxon>
    </lineage>
</organism>
<evidence type="ECO:0000313" key="7">
    <source>
        <dbReference type="EMBL" id="EFJ13012.1"/>
    </source>
</evidence>
<dbReference type="OrthoDB" id="2021186at2759"/>
<keyword evidence="3 6" id="KW-0812">Transmembrane</keyword>
<evidence type="ECO:0000256" key="3">
    <source>
        <dbReference type="ARBA" id="ARBA00022692"/>
    </source>
</evidence>
<dbReference type="GO" id="GO:0005886">
    <property type="term" value="C:plasma membrane"/>
    <property type="evidence" value="ECO:0000318"/>
    <property type="project" value="GO_Central"/>
</dbReference>
<dbReference type="eggNOG" id="ENOG502QR7N">
    <property type="taxonomic scope" value="Eukaryota"/>
</dbReference>
<dbReference type="GO" id="GO:0010044">
    <property type="term" value="P:response to aluminum ion"/>
    <property type="evidence" value="ECO:0000318"/>
    <property type="project" value="GO_Central"/>
</dbReference>
<evidence type="ECO:0000256" key="4">
    <source>
        <dbReference type="ARBA" id="ARBA00022989"/>
    </source>
</evidence>
<dbReference type="EMBL" id="GL377629">
    <property type="protein sequence ID" value="EFJ14025.1"/>
    <property type="molecule type" value="Genomic_DNA"/>
</dbReference>
<evidence type="ECO:0000313" key="9">
    <source>
        <dbReference type="Proteomes" id="UP000001514"/>
    </source>
</evidence>
<evidence type="ECO:0000256" key="5">
    <source>
        <dbReference type="ARBA" id="ARBA00023136"/>
    </source>
</evidence>
<comment type="similarity">
    <text evidence="2">Belongs to the UPF0014 family.</text>
</comment>
<evidence type="ECO:0000256" key="6">
    <source>
        <dbReference type="SAM" id="Phobius"/>
    </source>
</evidence>
<dbReference type="KEGG" id="smo:SELMODRAFT_182039"/>
<name>D8SN84_SELML</name>
<evidence type="ECO:0000256" key="2">
    <source>
        <dbReference type="ARBA" id="ARBA00005268"/>
    </source>
</evidence>
<dbReference type="KEGG" id="smo:SELMODRAFT_120998"/>
<protein>
    <recommendedName>
        <fullName evidence="10">Iron export ABC transporter permease subunit FetB</fullName>
    </recommendedName>
</protein>
<dbReference type="InParanoid" id="D8SN84"/>
<comment type="subcellular location">
    <subcellularLocation>
        <location evidence="1">Membrane</location>
        <topology evidence="1">Multi-pass membrane protein</topology>
    </subcellularLocation>
</comment>
<feature type="transmembrane region" description="Helical" evidence="6">
    <location>
        <begin position="49"/>
        <end position="68"/>
    </location>
</feature>
<dbReference type="PANTHER" id="PTHR30028:SF0">
    <property type="entry name" value="PROTEIN ALUMINUM SENSITIVE 3"/>
    <property type="match status" value="1"/>
</dbReference>
<feature type="transmembrane region" description="Helical" evidence="6">
    <location>
        <begin position="74"/>
        <end position="91"/>
    </location>
</feature>
<dbReference type="AlphaFoldDB" id="D8SN84"/>
<keyword evidence="9" id="KW-1185">Reference proteome</keyword>
<dbReference type="Proteomes" id="UP000001514">
    <property type="component" value="Unassembled WGS sequence"/>
</dbReference>
<evidence type="ECO:0000256" key="1">
    <source>
        <dbReference type="ARBA" id="ARBA00004141"/>
    </source>
</evidence>
<keyword evidence="4 6" id="KW-1133">Transmembrane helix</keyword>
<dbReference type="OMA" id="PWYEPQY"/>
<dbReference type="EMBL" id="GL377635">
    <property type="protein sequence ID" value="EFJ13012.1"/>
    <property type="molecule type" value="Genomic_DNA"/>
</dbReference>
<dbReference type="PANTHER" id="PTHR30028">
    <property type="entry name" value="UPF0014 INNER MEMBRANE PROTEIN YBBM-RELATED"/>
    <property type="match status" value="1"/>
</dbReference>
<reference evidence="8 9" key="1">
    <citation type="journal article" date="2011" name="Science">
        <title>The Selaginella genome identifies genetic changes associated with the evolution of vascular plants.</title>
        <authorList>
            <person name="Banks J.A."/>
            <person name="Nishiyama T."/>
            <person name="Hasebe M."/>
            <person name="Bowman J.L."/>
            <person name="Gribskov M."/>
            <person name="dePamphilis C."/>
            <person name="Albert V.A."/>
            <person name="Aono N."/>
            <person name="Aoyama T."/>
            <person name="Ambrose B.A."/>
            <person name="Ashton N.W."/>
            <person name="Axtell M.J."/>
            <person name="Barker E."/>
            <person name="Barker M.S."/>
            <person name="Bennetzen J.L."/>
            <person name="Bonawitz N.D."/>
            <person name="Chapple C."/>
            <person name="Cheng C."/>
            <person name="Correa L.G."/>
            <person name="Dacre M."/>
            <person name="DeBarry J."/>
            <person name="Dreyer I."/>
            <person name="Elias M."/>
            <person name="Engstrom E.M."/>
            <person name="Estelle M."/>
            <person name="Feng L."/>
            <person name="Finet C."/>
            <person name="Floyd S.K."/>
            <person name="Frommer W.B."/>
            <person name="Fujita T."/>
            <person name="Gramzow L."/>
            <person name="Gutensohn M."/>
            <person name="Harholt J."/>
            <person name="Hattori M."/>
            <person name="Heyl A."/>
            <person name="Hirai T."/>
            <person name="Hiwatashi Y."/>
            <person name="Ishikawa M."/>
            <person name="Iwata M."/>
            <person name="Karol K.G."/>
            <person name="Koehler B."/>
            <person name="Kolukisaoglu U."/>
            <person name="Kubo M."/>
            <person name="Kurata T."/>
            <person name="Lalonde S."/>
            <person name="Li K."/>
            <person name="Li Y."/>
            <person name="Litt A."/>
            <person name="Lyons E."/>
            <person name="Manning G."/>
            <person name="Maruyama T."/>
            <person name="Michael T.P."/>
            <person name="Mikami K."/>
            <person name="Miyazaki S."/>
            <person name="Morinaga S."/>
            <person name="Murata T."/>
            <person name="Mueller-Roeber B."/>
            <person name="Nelson D.R."/>
            <person name="Obara M."/>
            <person name="Oguri Y."/>
            <person name="Olmstead R.G."/>
            <person name="Onodera N."/>
            <person name="Petersen B.L."/>
            <person name="Pils B."/>
            <person name="Prigge M."/>
            <person name="Rensing S.A."/>
            <person name="Riano-Pachon D.M."/>
            <person name="Roberts A.W."/>
            <person name="Sato Y."/>
            <person name="Scheller H.V."/>
            <person name="Schulz B."/>
            <person name="Schulz C."/>
            <person name="Shakirov E.V."/>
            <person name="Shibagaki N."/>
            <person name="Shinohara N."/>
            <person name="Shippen D.E."/>
            <person name="Soerensen I."/>
            <person name="Sotooka R."/>
            <person name="Sugimoto N."/>
            <person name="Sugita M."/>
            <person name="Sumikawa N."/>
            <person name="Tanurdzic M."/>
            <person name="Theissen G."/>
            <person name="Ulvskov P."/>
            <person name="Wakazuki S."/>
            <person name="Weng J.K."/>
            <person name="Willats W.W."/>
            <person name="Wipf D."/>
            <person name="Wolf P.G."/>
            <person name="Yang L."/>
            <person name="Zimmer A.D."/>
            <person name="Zhu Q."/>
            <person name="Mitros T."/>
            <person name="Hellsten U."/>
            <person name="Loque D."/>
            <person name="Otillar R."/>
            <person name="Salamov A."/>
            <person name="Schmutz J."/>
            <person name="Shapiro H."/>
            <person name="Lindquist E."/>
            <person name="Lucas S."/>
            <person name="Rokhsar D."/>
            <person name="Grigoriev I.V."/>
        </authorList>
    </citation>
    <scope>NUCLEOTIDE SEQUENCE [LARGE SCALE GENOMIC DNA]</scope>
</reference>
<proteinExistence type="inferred from homology"/>
<dbReference type="InterPro" id="IPR005226">
    <property type="entry name" value="UPF0014_fam"/>
</dbReference>
<feature type="transmembrane region" description="Helical" evidence="6">
    <location>
        <begin position="103"/>
        <end position="126"/>
    </location>
</feature>
<dbReference type="Pfam" id="PF03649">
    <property type="entry name" value="UPF0014"/>
    <property type="match status" value="1"/>
</dbReference>
<gene>
    <name evidence="8" type="ORF">SELMODRAFT_120998</name>
    <name evidence="7" type="ORF">SELMODRAFT_182039</name>
</gene>
<sequence>MILEVLARNAFEEFAAGMLKPVAALAIVGMAIALSLVQRLQLEQEMVTSIARAFVQLALIGFILQFIFEQKNAVWIFVAYTFMVIVAGYTAGRRARHVPRSPYIAGISIFIGTGVTLALLLLLRVFPLTPRYMIPVSGMMVGNSMTVTGVAMKNLRDNLKMQMNQVETALALGATPSQAIKRPMKRTLILALSPVLDNTKTVGLISLPGAMTGLIMGGASPLEAVRLQMVVMNMLVGAATFSSLVAAYLSWQYFFTKTMQVETKVFLDE</sequence>
<dbReference type="HOGENOM" id="CLU_076147_1_0_1"/>
<feature type="transmembrane region" description="Helical" evidence="6">
    <location>
        <begin position="132"/>
        <end position="152"/>
    </location>
</feature>
<keyword evidence="5 6" id="KW-0472">Membrane</keyword>
<dbReference type="Gramene" id="EFJ14025">
    <property type="protein sequence ID" value="EFJ14025"/>
    <property type="gene ID" value="SELMODRAFT_120998"/>
</dbReference>
<evidence type="ECO:0008006" key="10">
    <source>
        <dbReference type="Google" id="ProtNLM"/>
    </source>
</evidence>
<feature type="transmembrane region" description="Helical" evidence="6">
    <location>
        <begin position="18"/>
        <end position="37"/>
    </location>
</feature>
<dbReference type="Gramene" id="EFJ13012">
    <property type="protein sequence ID" value="EFJ13012"/>
    <property type="gene ID" value="SELMODRAFT_182039"/>
</dbReference>
<evidence type="ECO:0000313" key="8">
    <source>
        <dbReference type="EMBL" id="EFJ14025.1"/>
    </source>
</evidence>
<feature type="transmembrane region" description="Helical" evidence="6">
    <location>
        <begin position="230"/>
        <end position="251"/>
    </location>
</feature>
<accession>D8SN84</accession>